<comment type="caution">
    <text evidence="1">The sequence shown here is derived from an EMBL/GenBank/DDBJ whole genome shotgun (WGS) entry which is preliminary data.</text>
</comment>
<organism evidence="1 2">
    <name type="scientific">Purpureocillium lilacinum</name>
    <name type="common">Paecilomyces lilacinus</name>
    <dbReference type="NCBI Taxonomy" id="33203"/>
    <lineage>
        <taxon>Eukaryota</taxon>
        <taxon>Fungi</taxon>
        <taxon>Dikarya</taxon>
        <taxon>Ascomycota</taxon>
        <taxon>Pezizomycotina</taxon>
        <taxon>Sordariomycetes</taxon>
        <taxon>Hypocreomycetidae</taxon>
        <taxon>Hypocreales</taxon>
        <taxon>Ophiocordycipitaceae</taxon>
        <taxon>Purpureocillium</taxon>
    </lineage>
</organism>
<protein>
    <submittedName>
        <fullName evidence="1">Uncharacterized protein</fullName>
    </submittedName>
</protein>
<name>A0A179HA85_PURLI</name>
<dbReference type="AlphaFoldDB" id="A0A179HA85"/>
<accession>A0A179HA85</accession>
<reference evidence="1 2" key="1">
    <citation type="submission" date="2016-01" db="EMBL/GenBank/DDBJ databases">
        <title>Biosynthesis of antibiotic leucinostatins and their inhibition on Phytophthora in bio-control Purpureocillium lilacinum.</title>
        <authorList>
            <person name="Wang G."/>
            <person name="Liu Z."/>
            <person name="Lin R."/>
            <person name="Li E."/>
            <person name="Mao Z."/>
            <person name="Ling J."/>
            <person name="Yin W."/>
            <person name="Xie B."/>
        </authorList>
    </citation>
    <scope>NUCLEOTIDE SEQUENCE [LARGE SCALE GENOMIC DNA]</scope>
    <source>
        <strain evidence="1">PLBJ-1</strain>
    </source>
</reference>
<sequence length="169" mass="19058">MTTGVGHSTGFHARGGWTARKEWGQRATRRWRQWILQRPSNAWFSSGAQLRAAVSRSRRCALAAVQRPFRGCSGSIHARPEIGAAWQRELCPSLVATKRECLPACQPALDFRPASIITARRILFQTASLSASRQHSARPAQSRSMLVCNRDGRRVARISWYTLMRLSER</sequence>
<dbReference type="EMBL" id="LSBH01000001">
    <property type="protein sequence ID" value="OAQ87196.1"/>
    <property type="molecule type" value="Genomic_DNA"/>
</dbReference>
<dbReference type="Proteomes" id="UP000078240">
    <property type="component" value="Unassembled WGS sequence"/>
</dbReference>
<evidence type="ECO:0000313" key="1">
    <source>
        <dbReference type="EMBL" id="OAQ87196.1"/>
    </source>
</evidence>
<gene>
    <name evidence="1" type="ORF">VFPBJ_01236</name>
</gene>
<proteinExistence type="predicted"/>
<evidence type="ECO:0000313" key="2">
    <source>
        <dbReference type="Proteomes" id="UP000078240"/>
    </source>
</evidence>